<feature type="short sequence motif" description="Bipartite nuclear localization signal" evidence="4">
    <location>
        <begin position="86"/>
        <end position="96"/>
    </location>
</feature>
<comment type="function">
    <text evidence="5">Transcription activator.</text>
</comment>
<dbReference type="GO" id="GO:0006351">
    <property type="term" value="P:DNA-templated transcription"/>
    <property type="evidence" value="ECO:0007669"/>
    <property type="project" value="UniProtKB-UniRule"/>
</dbReference>
<organism evidence="8 9">
    <name type="scientific">Spirodela intermedia</name>
    <name type="common">Intermediate duckweed</name>
    <dbReference type="NCBI Taxonomy" id="51605"/>
    <lineage>
        <taxon>Eukaryota</taxon>
        <taxon>Viridiplantae</taxon>
        <taxon>Streptophyta</taxon>
        <taxon>Embryophyta</taxon>
        <taxon>Tracheophyta</taxon>
        <taxon>Spermatophyta</taxon>
        <taxon>Magnoliopsida</taxon>
        <taxon>Liliopsida</taxon>
        <taxon>Araceae</taxon>
        <taxon>Lemnoideae</taxon>
        <taxon>Spirodela</taxon>
    </lineage>
</organism>
<feature type="short sequence motif" description="Bipartite nuclear localization signal" evidence="4">
    <location>
        <begin position="114"/>
        <end position="121"/>
    </location>
</feature>
<proteinExistence type="inferred from homology"/>
<reference evidence="8" key="1">
    <citation type="submission" date="2020-02" db="EMBL/GenBank/DDBJ databases">
        <authorList>
            <person name="Scholz U."/>
            <person name="Mascher M."/>
            <person name="Fiebig A."/>
        </authorList>
    </citation>
    <scope>NUCLEOTIDE SEQUENCE</scope>
</reference>
<sequence>MMSGNSSRCPFTASQWQELEHQALIFKYMASGAPVPQDLIGPIRRSLCLEPASTSPMLLFHHQPNIGWGCFQMGFGKKVEDPEPWRCRRTDGKKWRCSKEAFPDSKYCERHMHRGKNRSRKPVEISIAATSTYAAAPTSPSLLPGHHLSMVTATEAQHLLNPYAASSRRHDFFRDPSSSSDANRHGMKSPVDQRDACWRFTPLGLSPLGERRQRSCSFLQQDGGAAAQEEKRRHCFVLGTDIRAERGSEAPRPVSFLSEEWSRKARDEQAGWGAFPMTQLSISMAHYDFQVDSSRSAAGN</sequence>
<comment type="subcellular location">
    <subcellularLocation>
        <location evidence="1 4 5">Nucleus</location>
    </subcellularLocation>
</comment>
<dbReference type="GO" id="GO:0032502">
    <property type="term" value="P:developmental process"/>
    <property type="evidence" value="ECO:0007669"/>
    <property type="project" value="InterPro"/>
</dbReference>
<dbReference type="Pfam" id="PF08879">
    <property type="entry name" value="WRC"/>
    <property type="match status" value="1"/>
</dbReference>
<gene>
    <name evidence="8" type="ORF">SI8410_04005619</name>
</gene>
<dbReference type="PROSITE" id="PS51667">
    <property type="entry name" value="WRC"/>
    <property type="match status" value="1"/>
</dbReference>
<dbReference type="GO" id="GO:0005524">
    <property type="term" value="F:ATP binding"/>
    <property type="evidence" value="ECO:0007669"/>
    <property type="project" value="UniProtKB-UniRule"/>
</dbReference>
<dbReference type="EMBL" id="LR746267">
    <property type="protein sequence ID" value="CAA7394958.1"/>
    <property type="molecule type" value="Genomic_DNA"/>
</dbReference>
<name>A0A7I8KCZ2_SPIIN</name>
<comment type="similarity">
    <text evidence="2 5">Belongs to the GRF family.</text>
</comment>
<evidence type="ECO:0000259" key="7">
    <source>
        <dbReference type="PROSITE" id="PS51667"/>
    </source>
</evidence>
<evidence type="ECO:0000313" key="9">
    <source>
        <dbReference type="Proteomes" id="UP000663760"/>
    </source>
</evidence>
<dbReference type="OrthoDB" id="1927209at2759"/>
<dbReference type="InterPro" id="IPR014978">
    <property type="entry name" value="Gln-Leu-Gln_QLQ"/>
</dbReference>
<feature type="domain" description="WRC" evidence="7">
    <location>
        <begin position="81"/>
        <end position="125"/>
    </location>
</feature>
<dbReference type="PROSITE" id="PS51666">
    <property type="entry name" value="QLQ"/>
    <property type="match status" value="1"/>
</dbReference>
<keyword evidence="5" id="KW-0010">Activator</keyword>
<evidence type="ECO:0000256" key="2">
    <source>
        <dbReference type="ARBA" id="ARBA00008122"/>
    </source>
</evidence>
<dbReference type="Proteomes" id="UP000663760">
    <property type="component" value="Chromosome 4"/>
</dbReference>
<feature type="domain" description="QLQ" evidence="6">
    <location>
        <begin position="10"/>
        <end position="45"/>
    </location>
</feature>
<dbReference type="PANTHER" id="PTHR31602">
    <property type="entry name" value="GROWTH-REGULATING FACTOR 5"/>
    <property type="match status" value="1"/>
</dbReference>
<dbReference type="InterPro" id="IPR031137">
    <property type="entry name" value="GRF"/>
</dbReference>
<dbReference type="GO" id="GO:0005634">
    <property type="term" value="C:nucleus"/>
    <property type="evidence" value="ECO:0007669"/>
    <property type="project" value="UniProtKB-SubCell"/>
</dbReference>
<dbReference type="Pfam" id="PF08880">
    <property type="entry name" value="QLQ"/>
    <property type="match status" value="1"/>
</dbReference>
<dbReference type="InterPro" id="IPR014977">
    <property type="entry name" value="WRC_dom"/>
</dbReference>
<comment type="domain">
    <text evidence="5">The QLQ domain and WRC domain may be involved in protein-protein interaction and DNA-binding, respectively.</text>
</comment>
<dbReference type="PANTHER" id="PTHR31602:SF46">
    <property type="entry name" value="GROWTH-REGULATING FACTOR 6"/>
    <property type="match status" value="1"/>
</dbReference>
<keyword evidence="9" id="KW-1185">Reference proteome</keyword>
<evidence type="ECO:0000313" key="8">
    <source>
        <dbReference type="EMBL" id="CAA7394958.1"/>
    </source>
</evidence>
<evidence type="ECO:0000256" key="4">
    <source>
        <dbReference type="PROSITE-ProRule" id="PRU01002"/>
    </source>
</evidence>
<evidence type="ECO:0000259" key="6">
    <source>
        <dbReference type="PROSITE" id="PS51666"/>
    </source>
</evidence>
<dbReference type="AlphaFoldDB" id="A0A7I8KCZ2"/>
<keyword evidence="5" id="KW-0805">Transcription regulation</keyword>
<accession>A0A7I8KCZ2</accession>
<keyword evidence="3 4" id="KW-0539">Nucleus</keyword>
<evidence type="ECO:0000256" key="3">
    <source>
        <dbReference type="ARBA" id="ARBA00023242"/>
    </source>
</evidence>
<dbReference type="SMART" id="SM00951">
    <property type="entry name" value="QLQ"/>
    <property type="match status" value="1"/>
</dbReference>
<keyword evidence="5" id="KW-0804">Transcription</keyword>
<protein>
    <recommendedName>
        <fullName evidence="5">Growth-regulating factor</fullName>
    </recommendedName>
</protein>
<dbReference type="GO" id="GO:0006355">
    <property type="term" value="P:regulation of DNA-templated transcription"/>
    <property type="evidence" value="ECO:0007669"/>
    <property type="project" value="InterPro"/>
</dbReference>
<evidence type="ECO:0000256" key="1">
    <source>
        <dbReference type="ARBA" id="ARBA00004123"/>
    </source>
</evidence>
<evidence type="ECO:0000256" key="5">
    <source>
        <dbReference type="RuleBase" id="RU367127"/>
    </source>
</evidence>